<dbReference type="CDD" id="cd02430">
    <property type="entry name" value="PTH2"/>
    <property type="match status" value="1"/>
</dbReference>
<evidence type="ECO:0000313" key="6">
    <source>
        <dbReference type="EMBL" id="CAD8218492.1"/>
    </source>
</evidence>
<feature type="region of interest" description="Disordered" evidence="5">
    <location>
        <begin position="62"/>
        <end position="87"/>
    </location>
</feature>
<protein>
    <recommendedName>
        <fullName evidence="1">peptidyl-tRNA hydrolase</fullName>
        <ecNumber evidence="1">3.1.1.29</ecNumber>
    </recommendedName>
</protein>
<dbReference type="Pfam" id="PF01981">
    <property type="entry name" value="PTH2"/>
    <property type="match status" value="1"/>
</dbReference>
<dbReference type="FunFam" id="3.40.1490.10:FF:000001">
    <property type="entry name" value="Peptidyl-tRNA hydrolase 2"/>
    <property type="match status" value="1"/>
</dbReference>
<dbReference type="Gene3D" id="3.40.1490.10">
    <property type="entry name" value="Bit1"/>
    <property type="match status" value="1"/>
</dbReference>
<evidence type="ECO:0000256" key="3">
    <source>
        <dbReference type="ARBA" id="ARBA00038050"/>
    </source>
</evidence>
<dbReference type="AlphaFoldDB" id="A0A7R9XPJ9"/>
<feature type="region of interest" description="Disordered" evidence="5">
    <location>
        <begin position="1"/>
        <end position="24"/>
    </location>
</feature>
<dbReference type="Proteomes" id="UP000660262">
    <property type="component" value="Unassembled WGS sequence"/>
</dbReference>
<proteinExistence type="inferred from homology"/>
<dbReference type="EC" id="3.1.1.29" evidence="1"/>
<evidence type="ECO:0000313" key="7">
    <source>
        <dbReference type="EMBL" id="GHP03817.1"/>
    </source>
</evidence>
<dbReference type="GO" id="GO:0005829">
    <property type="term" value="C:cytosol"/>
    <property type="evidence" value="ECO:0007669"/>
    <property type="project" value="TreeGrafter"/>
</dbReference>
<accession>A0A7R9XPJ9</accession>
<comment type="similarity">
    <text evidence="3">Belongs to the PTH2 family.</text>
</comment>
<evidence type="ECO:0000256" key="2">
    <source>
        <dbReference type="ARBA" id="ARBA00022801"/>
    </source>
</evidence>
<comment type="catalytic activity">
    <reaction evidence="4">
        <text>an N-acyl-L-alpha-aminoacyl-tRNA + H2O = an N-acyl-L-amino acid + a tRNA + H(+)</text>
        <dbReference type="Rhea" id="RHEA:54448"/>
        <dbReference type="Rhea" id="RHEA-COMP:10123"/>
        <dbReference type="Rhea" id="RHEA-COMP:13883"/>
        <dbReference type="ChEBI" id="CHEBI:15377"/>
        <dbReference type="ChEBI" id="CHEBI:15378"/>
        <dbReference type="ChEBI" id="CHEBI:59874"/>
        <dbReference type="ChEBI" id="CHEBI:78442"/>
        <dbReference type="ChEBI" id="CHEBI:138191"/>
        <dbReference type="EC" id="3.1.1.29"/>
    </reaction>
</comment>
<keyword evidence="2" id="KW-0378">Hydrolase</keyword>
<dbReference type="PANTHER" id="PTHR12649">
    <property type="entry name" value="PEPTIDYL-TRNA HYDROLASE 2"/>
    <property type="match status" value="1"/>
</dbReference>
<reference evidence="7" key="1">
    <citation type="submission" date="2020-10" db="EMBL/GenBank/DDBJ databases">
        <title>Unveiling of a novel bifunctional photoreceptor, Dualchrome1, isolated from a cosmopolitan green alga.</title>
        <authorList>
            <person name="Suzuki S."/>
            <person name="Kawachi M."/>
        </authorList>
    </citation>
    <scope>NUCLEOTIDE SEQUENCE</scope>
    <source>
        <strain evidence="7">NIES 2893</strain>
    </source>
</reference>
<dbReference type="OrthoDB" id="1733656at2759"/>
<name>A0A7R9XPJ9_9CHLO</name>
<reference evidence="6" key="2">
    <citation type="submission" date="2021-01" db="EMBL/GenBank/DDBJ databases">
        <authorList>
            <person name="Corre E."/>
            <person name="Pelletier E."/>
            <person name="Niang G."/>
            <person name="Scheremetjew M."/>
            <person name="Finn R."/>
            <person name="Kale V."/>
            <person name="Holt S."/>
            <person name="Cochrane G."/>
            <person name="Meng A."/>
            <person name="Brown T."/>
            <person name="Cohen L."/>
        </authorList>
    </citation>
    <scope>NUCLEOTIDE SEQUENCE</scope>
    <source>
        <strain evidence="6">RCC251</strain>
    </source>
</reference>
<dbReference type="EMBL" id="HBDW01002768">
    <property type="protein sequence ID" value="CAD8218492.1"/>
    <property type="molecule type" value="Transcribed_RNA"/>
</dbReference>
<dbReference type="GO" id="GO:0004045">
    <property type="term" value="F:peptidyl-tRNA hydrolase activity"/>
    <property type="evidence" value="ECO:0007669"/>
    <property type="project" value="UniProtKB-EC"/>
</dbReference>
<dbReference type="EMBL" id="BNJQ01000006">
    <property type="protein sequence ID" value="GHP03817.1"/>
    <property type="molecule type" value="Genomic_DNA"/>
</dbReference>
<feature type="compositionally biased region" description="Low complexity" evidence="5">
    <location>
        <begin position="62"/>
        <end position="84"/>
    </location>
</feature>
<dbReference type="InterPro" id="IPR002833">
    <property type="entry name" value="PTH2"/>
</dbReference>
<dbReference type="InterPro" id="IPR023476">
    <property type="entry name" value="Pep_tRNA_hydro_II_dom_sf"/>
</dbReference>
<sequence length="214" mass="21991">MSSASAPALPPRPRRASSSATTKKNAAVLDQPGIVPGALLGFTSCLLLQGLRRLVFGGGSRGSSASKQGSGSSATSSPSSSPTKKAVKNTIGYPAVPGVELKMVLCVRTDLGMSTGKVAAQCAHAAWSMRAKLAKSHLLLKLWNDQGQKKIAVKCESESQMAQLAAKARKMSLPQTVIRDAGRTQVAAGSATVLAIGPAPSSKIDEVTGQLKLL</sequence>
<gene>
    <name evidence="6" type="ORF">PPRO1472_LOCUS1936</name>
    <name evidence="7" type="ORF">PPROV_000257100</name>
</gene>
<evidence type="ECO:0000313" key="8">
    <source>
        <dbReference type="Proteomes" id="UP000660262"/>
    </source>
</evidence>
<evidence type="ECO:0000256" key="1">
    <source>
        <dbReference type="ARBA" id="ARBA00013260"/>
    </source>
</evidence>
<keyword evidence="8" id="KW-1185">Reference proteome</keyword>
<dbReference type="SUPFAM" id="SSF102462">
    <property type="entry name" value="Peptidyl-tRNA hydrolase II"/>
    <property type="match status" value="1"/>
</dbReference>
<dbReference type="PANTHER" id="PTHR12649:SF11">
    <property type="entry name" value="PEPTIDYL-TRNA HYDROLASE 2, MITOCHONDRIAL"/>
    <property type="match status" value="1"/>
</dbReference>
<evidence type="ECO:0000256" key="4">
    <source>
        <dbReference type="ARBA" id="ARBA00048707"/>
    </source>
</evidence>
<dbReference type="NCBIfam" id="TIGR00283">
    <property type="entry name" value="arch_pth2"/>
    <property type="match status" value="1"/>
</dbReference>
<dbReference type="NCBIfam" id="NF003314">
    <property type="entry name" value="PRK04322.1"/>
    <property type="match status" value="1"/>
</dbReference>
<evidence type="ECO:0000256" key="5">
    <source>
        <dbReference type="SAM" id="MobiDB-lite"/>
    </source>
</evidence>
<organism evidence="6">
    <name type="scientific">Pycnococcus provasolii</name>
    <dbReference type="NCBI Taxonomy" id="41880"/>
    <lineage>
        <taxon>Eukaryota</taxon>
        <taxon>Viridiplantae</taxon>
        <taxon>Chlorophyta</taxon>
        <taxon>Pseudoscourfieldiophyceae</taxon>
        <taxon>Pseudoscourfieldiales</taxon>
        <taxon>Pycnococcaceae</taxon>
        <taxon>Pycnococcus</taxon>
    </lineage>
</organism>